<dbReference type="Proteomes" id="UP000727456">
    <property type="component" value="Unassembled WGS sequence"/>
</dbReference>
<reference evidence="2 3" key="1">
    <citation type="submission" date="2020-03" db="EMBL/GenBank/DDBJ databases">
        <title>Genomic Encyclopedia of Type Strains, Phase III (KMG-III): the genomes of soil and plant-associated and newly described type strains.</title>
        <authorList>
            <person name="Whitman W."/>
        </authorList>
    </citation>
    <scope>NUCLEOTIDE SEQUENCE [LARGE SCALE GENOMIC DNA]</scope>
    <source>
        <strain evidence="2 3">CECT 8804</strain>
    </source>
</reference>
<feature type="domain" description="Polypeptide-transport-associated ShlB-type" evidence="1">
    <location>
        <begin position="75"/>
        <end position="124"/>
    </location>
</feature>
<sequence>MALAGGVGVGAVAQQAPIAPSQVTPRNLLPPPPVLPPPLAIPRSLPAEAPRGSDKVKLTVAAIVVDDGYPEMAAKTRALLEPLQGHEVSVGDLYRAAAALEASYVRAGYFLARVVVPEQRVANGATFHFALIDGFVESLQDSGLPWQIRGPVHRKMKGIVGKRKPKLAELDARLAAAGAVPGAKVRSTLGQGEQPGGARLILDGGFPPFGLSIGGDNRLGPSFNNWGLNLSAQINSPTGNGEQFYGFLSVNPRFDLGHDALRRVAGGGLILPITGTGVSINPEFTISDTNPKVGNPIFASNGRLYRGSFSLLAPLTFVHTGALSAKGSLILTDETQSLPFFGIDLSHDRLTVLQGELTGRCSPLPATRSQPI</sequence>
<evidence type="ECO:0000313" key="2">
    <source>
        <dbReference type="EMBL" id="NIJ06743.1"/>
    </source>
</evidence>
<evidence type="ECO:0000259" key="1">
    <source>
        <dbReference type="Pfam" id="PF08479"/>
    </source>
</evidence>
<dbReference type="PANTHER" id="PTHR34597:SF3">
    <property type="entry name" value="OUTER MEMBRANE TRANSPORTER CDIB"/>
    <property type="match status" value="1"/>
</dbReference>
<dbReference type="Gene3D" id="2.40.160.50">
    <property type="entry name" value="membrane protein fhac: a member of the omp85/tpsb transporter family"/>
    <property type="match status" value="1"/>
</dbReference>
<dbReference type="InterPro" id="IPR051544">
    <property type="entry name" value="TPS_OM_transporter"/>
</dbReference>
<dbReference type="Gene3D" id="3.10.20.310">
    <property type="entry name" value="membrane protein fhac"/>
    <property type="match status" value="1"/>
</dbReference>
<dbReference type="EMBL" id="JAAOZC010000001">
    <property type="protein sequence ID" value="NIJ06743.1"/>
    <property type="molecule type" value="Genomic_DNA"/>
</dbReference>
<name>A0ABX0TMK7_9SPHN</name>
<accession>A0ABX0TMK7</accession>
<protein>
    <submittedName>
        <fullName evidence="2">Hemolysin activation/secretion protein</fullName>
    </submittedName>
</protein>
<comment type="caution">
    <text evidence="2">The sequence shown here is derived from an EMBL/GenBank/DDBJ whole genome shotgun (WGS) entry which is preliminary data.</text>
</comment>
<evidence type="ECO:0000313" key="3">
    <source>
        <dbReference type="Proteomes" id="UP000727456"/>
    </source>
</evidence>
<dbReference type="InterPro" id="IPR013686">
    <property type="entry name" value="Polypept-transport_assoc_ShlB"/>
</dbReference>
<dbReference type="Pfam" id="PF08479">
    <property type="entry name" value="POTRA_2"/>
    <property type="match status" value="1"/>
</dbReference>
<keyword evidence="3" id="KW-1185">Reference proteome</keyword>
<organism evidence="2 3">
    <name type="scientific">Sphingomonas vulcanisoli</name>
    <dbReference type="NCBI Taxonomy" id="1658060"/>
    <lineage>
        <taxon>Bacteria</taxon>
        <taxon>Pseudomonadati</taxon>
        <taxon>Pseudomonadota</taxon>
        <taxon>Alphaproteobacteria</taxon>
        <taxon>Sphingomonadales</taxon>
        <taxon>Sphingomonadaceae</taxon>
        <taxon>Sphingomonas</taxon>
    </lineage>
</organism>
<gene>
    <name evidence="2" type="ORF">FHS31_000325</name>
</gene>
<dbReference type="PANTHER" id="PTHR34597">
    <property type="entry name" value="SLR1661 PROTEIN"/>
    <property type="match status" value="1"/>
</dbReference>
<dbReference type="RefSeq" id="WP_167071371.1">
    <property type="nucleotide sequence ID" value="NZ_JAAOZC010000001.1"/>
</dbReference>
<proteinExistence type="predicted"/>